<accession>A0ABY6MD46</accession>
<evidence type="ECO:0000256" key="1">
    <source>
        <dbReference type="SAM" id="Phobius"/>
    </source>
</evidence>
<feature type="transmembrane region" description="Helical" evidence="1">
    <location>
        <begin position="27"/>
        <end position="45"/>
    </location>
</feature>
<keyword evidence="1" id="KW-0812">Transmembrane</keyword>
<sequence>MSNLTDRKAEKYFNYKSRNDGTKGPRLLGQIFLASGVIVILLSFINDLETENTKIALVAGGALVIGAILSTLNSGTLFDFQNRKFKEYQRFLWFESGEWEGLPEIDQVELVFHSFRTSFMPNGITPTINGQVTIYKCVLLSNGTKFLALDFEKEKAAVDALQKIKEGLGIL</sequence>
<evidence type="ECO:0000313" key="3">
    <source>
        <dbReference type="Proteomes" id="UP001163156"/>
    </source>
</evidence>
<keyword evidence="1" id="KW-1133">Transmembrane helix</keyword>
<evidence type="ECO:0000313" key="2">
    <source>
        <dbReference type="EMBL" id="UZD21657.1"/>
    </source>
</evidence>
<organism evidence="2 3">
    <name type="scientific">Algoriphagus halophytocola</name>
    <dbReference type="NCBI Taxonomy" id="2991499"/>
    <lineage>
        <taxon>Bacteria</taxon>
        <taxon>Pseudomonadati</taxon>
        <taxon>Bacteroidota</taxon>
        <taxon>Cytophagia</taxon>
        <taxon>Cytophagales</taxon>
        <taxon>Cyclobacteriaceae</taxon>
        <taxon>Algoriphagus</taxon>
    </lineage>
</organism>
<proteinExistence type="predicted"/>
<dbReference type="EMBL" id="CP110226">
    <property type="protein sequence ID" value="UZD21657.1"/>
    <property type="molecule type" value="Genomic_DNA"/>
</dbReference>
<feature type="transmembrane region" description="Helical" evidence="1">
    <location>
        <begin position="57"/>
        <end position="80"/>
    </location>
</feature>
<reference evidence="2" key="1">
    <citation type="submission" date="2022-10" db="EMBL/GenBank/DDBJ databases">
        <title>Algoriphagus sp. a novel bacteria isolate from halophytes salicornia europaea.</title>
        <authorList>
            <person name="Peng Y."/>
            <person name="Jiang L."/>
            <person name="Lee J."/>
        </authorList>
    </citation>
    <scope>NUCLEOTIDE SEQUENCE</scope>
    <source>
        <strain evidence="2">TR-M5</strain>
    </source>
</reference>
<protein>
    <recommendedName>
        <fullName evidence="4">DUF304 domain-containing protein</fullName>
    </recommendedName>
</protein>
<keyword evidence="1" id="KW-0472">Membrane</keyword>
<evidence type="ECO:0008006" key="4">
    <source>
        <dbReference type="Google" id="ProtNLM"/>
    </source>
</evidence>
<gene>
    <name evidence="2" type="ORF">OM944_13405</name>
</gene>
<dbReference type="Proteomes" id="UP001163156">
    <property type="component" value="Chromosome"/>
</dbReference>
<name>A0ABY6MD46_9BACT</name>
<dbReference type="RefSeq" id="WP_264808129.1">
    <property type="nucleotide sequence ID" value="NZ_CP110226.1"/>
</dbReference>
<keyword evidence="3" id="KW-1185">Reference proteome</keyword>